<reference evidence="2 3" key="1">
    <citation type="submission" date="2024-04" db="EMBL/GenBank/DDBJ databases">
        <authorList>
            <person name="Fracassetti M."/>
        </authorList>
    </citation>
    <scope>NUCLEOTIDE SEQUENCE [LARGE SCALE GENOMIC DNA]</scope>
</reference>
<name>A0AAV2ENE7_9ROSI</name>
<dbReference type="AlphaFoldDB" id="A0AAV2ENE7"/>
<evidence type="ECO:0000313" key="2">
    <source>
        <dbReference type="EMBL" id="CAL1387424.1"/>
    </source>
</evidence>
<dbReference type="Proteomes" id="UP001497516">
    <property type="component" value="Chromosome 5"/>
</dbReference>
<evidence type="ECO:0000256" key="1">
    <source>
        <dbReference type="SAM" id="MobiDB-lite"/>
    </source>
</evidence>
<protein>
    <submittedName>
        <fullName evidence="2">Uncharacterized protein</fullName>
    </submittedName>
</protein>
<sequence length="151" mass="15912">MFGGEMGGRPGGNRMMVGGDRCMRSGWDHMGVDGSSEGIDGRSSGDRSMSLGGDRCGRRGGALGMNSGGDLGRNSGGELGRNSGRHHVSQPMGVALFTPDMALRRARWAFPEPSCSSFSRMVVGDRGHQLVPAVAGVRAWADIYDDPDPEL</sequence>
<evidence type="ECO:0000313" key="3">
    <source>
        <dbReference type="Proteomes" id="UP001497516"/>
    </source>
</evidence>
<gene>
    <name evidence="2" type="ORF">LTRI10_LOCUS28411</name>
</gene>
<feature type="compositionally biased region" description="Gly residues" evidence="1">
    <location>
        <begin position="59"/>
        <end position="79"/>
    </location>
</feature>
<feature type="region of interest" description="Disordered" evidence="1">
    <location>
        <begin position="35"/>
        <end position="87"/>
    </location>
</feature>
<proteinExistence type="predicted"/>
<organism evidence="2 3">
    <name type="scientific">Linum trigynum</name>
    <dbReference type="NCBI Taxonomy" id="586398"/>
    <lineage>
        <taxon>Eukaryota</taxon>
        <taxon>Viridiplantae</taxon>
        <taxon>Streptophyta</taxon>
        <taxon>Embryophyta</taxon>
        <taxon>Tracheophyta</taxon>
        <taxon>Spermatophyta</taxon>
        <taxon>Magnoliopsida</taxon>
        <taxon>eudicotyledons</taxon>
        <taxon>Gunneridae</taxon>
        <taxon>Pentapetalae</taxon>
        <taxon>rosids</taxon>
        <taxon>fabids</taxon>
        <taxon>Malpighiales</taxon>
        <taxon>Linaceae</taxon>
        <taxon>Linum</taxon>
    </lineage>
</organism>
<keyword evidence="3" id="KW-1185">Reference proteome</keyword>
<dbReference type="EMBL" id="OZ034818">
    <property type="protein sequence ID" value="CAL1387424.1"/>
    <property type="molecule type" value="Genomic_DNA"/>
</dbReference>
<accession>A0AAV2ENE7</accession>